<proteinExistence type="predicted"/>
<dbReference type="Gene3D" id="3.30.60.20">
    <property type="match status" value="1"/>
</dbReference>
<dbReference type="GO" id="GO:0046872">
    <property type="term" value="F:metal ion binding"/>
    <property type="evidence" value="ECO:0007669"/>
    <property type="project" value="UniProtKB-KW"/>
</dbReference>
<dbReference type="PROSITE" id="PS00479">
    <property type="entry name" value="ZF_DAG_PE_1"/>
    <property type="match status" value="1"/>
</dbReference>
<gene>
    <name evidence="7" type="ORF">AX774_g4930</name>
</gene>
<keyword evidence="2" id="KW-0479">Metal-binding</keyword>
<dbReference type="InterPro" id="IPR002219">
    <property type="entry name" value="PKC_DAG/PE"/>
</dbReference>
<dbReference type="InterPro" id="IPR000198">
    <property type="entry name" value="RhoGAP_dom"/>
</dbReference>
<dbReference type="Gene3D" id="1.10.555.10">
    <property type="entry name" value="Rho GTPase activation protein"/>
    <property type="match status" value="1"/>
</dbReference>
<evidence type="ECO:0000313" key="8">
    <source>
        <dbReference type="Proteomes" id="UP000188320"/>
    </source>
</evidence>
<dbReference type="PANTHER" id="PTHR23176">
    <property type="entry name" value="RHO/RAC/CDC GTPASE-ACTIVATING PROTEIN"/>
    <property type="match status" value="1"/>
</dbReference>
<keyword evidence="1" id="KW-0343">GTPase activation</keyword>
<dbReference type="SMART" id="SM00109">
    <property type="entry name" value="C1"/>
    <property type="match status" value="1"/>
</dbReference>
<evidence type="ECO:0000256" key="2">
    <source>
        <dbReference type="ARBA" id="ARBA00022723"/>
    </source>
</evidence>
<dbReference type="Pfam" id="PF00130">
    <property type="entry name" value="C1_1"/>
    <property type="match status" value="1"/>
</dbReference>
<dbReference type="PROSITE" id="PS50081">
    <property type="entry name" value="ZF_DAG_PE_2"/>
    <property type="match status" value="1"/>
</dbReference>
<keyword evidence="3" id="KW-0862">Zinc</keyword>
<dbReference type="PANTHER" id="PTHR23176:SF128">
    <property type="entry name" value="RHO GTPASE-ACTIVATING PROTEIN RGD1"/>
    <property type="match status" value="1"/>
</dbReference>
<dbReference type="PROSITE" id="PS50238">
    <property type="entry name" value="RHOGAP"/>
    <property type="match status" value="1"/>
</dbReference>
<evidence type="ECO:0000259" key="5">
    <source>
        <dbReference type="PROSITE" id="PS50081"/>
    </source>
</evidence>
<dbReference type="Proteomes" id="UP000188320">
    <property type="component" value="Unassembled WGS sequence"/>
</dbReference>
<accession>A0A1R1PKZ9</accession>
<sequence>MLARQQEKLRGRQKELPEIPEGTKEPEVKQSSKRELGVGLRVGTDADRDQRVRSREHKDRSNVETRRLTKEIERLKEELKEAYEKIAELQTENARLKSGASITNTSSTTTVAATGNVERKNTVIKKDGKDGHVIQISKKAEMFFGGVHAHAYQGFSSLRPVRCDHCGELVWGINGKDLRCRLCTYTVHQRCLSNDTSKCTGPVQASGGRSAPGRGAEVEDNKAADASFAPDAMFTRSLEKQVELEHASDGVPWIVHKSLEFIETYGADMEGIYRKSGSTSDIRTVHNRISLLVKQRRLDEPIAPADMDVASVTSVLKQYFRDLPNPLLTSELYRSWIHASSIEVTEQEKIIWYRQVALSMPPAHFLTMLTLLRHLNKISSLSSVNLMTPVNLSVVFAPNLLRLPSNHLGLEMLDISAVNVCITFLITRVDAIWPSDSTKLPSLSFPPLPLSASNASLVSSDSAHAESSDFQPISPLSPTFPTSLSGNAFAIP</sequence>
<dbReference type="SUPFAM" id="SSF48350">
    <property type="entry name" value="GTPase activation domain, GAP"/>
    <property type="match status" value="1"/>
</dbReference>
<feature type="compositionally biased region" description="Basic and acidic residues" evidence="4">
    <location>
        <begin position="1"/>
        <end position="36"/>
    </location>
</feature>
<evidence type="ECO:0000256" key="1">
    <source>
        <dbReference type="ARBA" id="ARBA00022468"/>
    </source>
</evidence>
<dbReference type="AlphaFoldDB" id="A0A1R1PKZ9"/>
<protein>
    <submittedName>
        <fullName evidence="7">Putative Rho-type GTPase-activating protein 4</fullName>
    </submittedName>
</protein>
<feature type="region of interest" description="Disordered" evidence="4">
    <location>
        <begin position="1"/>
        <end position="65"/>
    </location>
</feature>
<dbReference type="GO" id="GO:0007165">
    <property type="term" value="P:signal transduction"/>
    <property type="evidence" value="ECO:0007669"/>
    <property type="project" value="InterPro"/>
</dbReference>
<reference evidence="8" key="1">
    <citation type="submission" date="2017-01" db="EMBL/GenBank/DDBJ databases">
        <authorList>
            <person name="Wang Y."/>
            <person name="White M."/>
            <person name="Kvist S."/>
            <person name="Moncalvo J.-M."/>
        </authorList>
    </citation>
    <scope>NUCLEOTIDE SEQUENCE [LARGE SCALE GENOMIC DNA]</scope>
    <source>
        <strain evidence="8">COL-18-3</strain>
    </source>
</reference>
<dbReference type="OrthoDB" id="19923at2759"/>
<feature type="domain" description="Rho-GAP" evidence="6">
    <location>
        <begin position="236"/>
        <end position="433"/>
    </location>
</feature>
<evidence type="ECO:0000256" key="3">
    <source>
        <dbReference type="ARBA" id="ARBA00022833"/>
    </source>
</evidence>
<evidence type="ECO:0000259" key="6">
    <source>
        <dbReference type="PROSITE" id="PS50238"/>
    </source>
</evidence>
<keyword evidence="8" id="KW-1185">Reference proteome</keyword>
<dbReference type="InterPro" id="IPR050729">
    <property type="entry name" value="Rho-GAP"/>
</dbReference>
<dbReference type="SMART" id="SM00324">
    <property type="entry name" value="RhoGAP"/>
    <property type="match status" value="1"/>
</dbReference>
<dbReference type="GO" id="GO:0005096">
    <property type="term" value="F:GTPase activator activity"/>
    <property type="evidence" value="ECO:0007669"/>
    <property type="project" value="UniProtKB-KW"/>
</dbReference>
<feature type="domain" description="Phorbol-ester/DAG-type" evidence="5">
    <location>
        <begin position="149"/>
        <end position="199"/>
    </location>
</feature>
<comment type="caution">
    <text evidence="7">The sequence shown here is derived from an EMBL/GenBank/DDBJ whole genome shotgun (WGS) entry which is preliminary data.</text>
</comment>
<evidence type="ECO:0000313" key="7">
    <source>
        <dbReference type="EMBL" id="OMH81617.1"/>
    </source>
</evidence>
<organism evidence="7 8">
    <name type="scientific">Zancudomyces culisetae</name>
    <name type="common">Gut fungus</name>
    <name type="synonym">Smittium culisetae</name>
    <dbReference type="NCBI Taxonomy" id="1213189"/>
    <lineage>
        <taxon>Eukaryota</taxon>
        <taxon>Fungi</taxon>
        <taxon>Fungi incertae sedis</taxon>
        <taxon>Zoopagomycota</taxon>
        <taxon>Kickxellomycotina</taxon>
        <taxon>Harpellomycetes</taxon>
        <taxon>Harpellales</taxon>
        <taxon>Legeriomycetaceae</taxon>
        <taxon>Zancudomyces</taxon>
    </lineage>
</organism>
<dbReference type="InterPro" id="IPR008936">
    <property type="entry name" value="Rho_GTPase_activation_prot"/>
</dbReference>
<dbReference type="SUPFAM" id="SSF57889">
    <property type="entry name" value="Cysteine-rich domain"/>
    <property type="match status" value="1"/>
</dbReference>
<dbReference type="Pfam" id="PF00620">
    <property type="entry name" value="RhoGAP"/>
    <property type="match status" value="1"/>
</dbReference>
<dbReference type="EMBL" id="LSSK01000858">
    <property type="protein sequence ID" value="OMH81617.1"/>
    <property type="molecule type" value="Genomic_DNA"/>
</dbReference>
<dbReference type="CDD" id="cd00159">
    <property type="entry name" value="RhoGAP"/>
    <property type="match status" value="1"/>
</dbReference>
<dbReference type="InterPro" id="IPR046349">
    <property type="entry name" value="C1-like_sf"/>
</dbReference>
<dbReference type="GO" id="GO:0005737">
    <property type="term" value="C:cytoplasm"/>
    <property type="evidence" value="ECO:0007669"/>
    <property type="project" value="TreeGrafter"/>
</dbReference>
<feature type="compositionally biased region" description="Basic and acidic residues" evidence="4">
    <location>
        <begin position="44"/>
        <end position="65"/>
    </location>
</feature>
<name>A0A1R1PKZ9_ZANCU</name>
<evidence type="ECO:0000256" key="4">
    <source>
        <dbReference type="SAM" id="MobiDB-lite"/>
    </source>
</evidence>